<evidence type="ECO:0000256" key="2">
    <source>
        <dbReference type="SAM" id="MobiDB-lite"/>
    </source>
</evidence>
<feature type="coiled-coil region" evidence="1">
    <location>
        <begin position="130"/>
        <end position="157"/>
    </location>
</feature>
<evidence type="ECO:0000256" key="1">
    <source>
        <dbReference type="SAM" id="Coils"/>
    </source>
</evidence>
<sequence length="933" mass="98243">MTDALPEDAWNKEFRTANAKPLLTSLQRRLQASNTHVHALAELYRERALIEQEYATKLGKLARSAEAGLFFGKNGTQWDKHGGEAKLWNSVLADINETADSHSTLAVTLKSDFEGPIRDLPNKVLPWRSINEKENSLDRLMKDHDKINTKLQKALSKNSGKAGELEADLNAANHQISALLPALFTAYQRLDEDRLRSLKEVVVRWATARGDMAASDGQRAQQTAAQLLSWEPADEVVAVGIRLGSQAGGSGSSRPIETSVPREGETPRASTQTAGTGASDFTPRMQKANGSTSNVSLPGTSLGPSHGGGGAFGGLKSMLSRKTTVASRQRRGSEATSVRSNRRPTGDGFEAVSDGHSERQLSTPVREKPEPIPERPSSKREPSGTKASAPQVDAEGYTIAPVDRHKPLWDEPNENMQSSSSRGTGAIALPSAIFANQRSSSPGVMQDNQSTSSSLADDTAPRLNLAMASAPIKESDEERKAALTKMQQTLSMQPQPPARRSTLARGRREARHTLQASAADATPLPPAHMAALARMGEEERLNDDSSLSPRHDITRRRSVSSLSTSSRNPFDSPGVAAPSPGLDAPPPVLDRAPSPRRAPSPPIAAGAAVLGGLATAGAGAAGLSAHSQPNGTEGALPSTAAVPASPPATSPAAPVSPTASFAGTSSQAPPMPSVSTPTAIPGLNASITETVDALIRQNQVVQTMVNGEIRVSLAASANQPLPPAGSAIHIRLTEFDNLESISPNPAFLVQVPDSPGEYYLNTEAAAQATAKPQDGNHRGPVLFQYQVASTEGMAPVTLKPAFQVKNGETRMILHYGVAPGAGVTDLNLDVHFPREPEVTTTQSKPVSGAWTDGPDGSRVISYRVPAQDGIDSKVIARFISGGQLAPSNVGAHFACAGRILSGISLETVEDAQSVPGWSFADISRAVLSGKYGG</sequence>
<dbReference type="SMART" id="SM00055">
    <property type="entry name" value="FCH"/>
    <property type="match status" value="1"/>
</dbReference>
<dbReference type="Gene3D" id="1.20.1270.60">
    <property type="entry name" value="Arfaptin homology (AH) domain/BAR domain"/>
    <property type="match status" value="1"/>
</dbReference>
<organism evidence="4 5">
    <name type="scientific">Cutaneotrichosporon cavernicola</name>
    <dbReference type="NCBI Taxonomy" id="279322"/>
    <lineage>
        <taxon>Eukaryota</taxon>
        <taxon>Fungi</taxon>
        <taxon>Dikarya</taxon>
        <taxon>Basidiomycota</taxon>
        <taxon>Agaricomycotina</taxon>
        <taxon>Tremellomycetes</taxon>
        <taxon>Trichosporonales</taxon>
        <taxon>Trichosporonaceae</taxon>
        <taxon>Cutaneotrichosporon</taxon>
    </lineage>
</organism>
<accession>A0AA48IDC8</accession>
<protein>
    <recommendedName>
        <fullName evidence="3">MHD domain-containing protein</fullName>
    </recommendedName>
</protein>
<feature type="compositionally biased region" description="Polar residues" evidence="2">
    <location>
        <begin position="434"/>
        <end position="456"/>
    </location>
</feature>
<dbReference type="InterPro" id="IPR001060">
    <property type="entry name" value="FCH_dom"/>
</dbReference>
<dbReference type="PROSITE" id="PS51072">
    <property type="entry name" value="MHD"/>
    <property type="match status" value="1"/>
</dbReference>
<feature type="domain" description="MHD" evidence="3">
    <location>
        <begin position="680"/>
        <end position="933"/>
    </location>
</feature>
<dbReference type="InterPro" id="IPR018808">
    <property type="entry name" value="Muniscin_C"/>
</dbReference>
<feature type="compositionally biased region" description="Polar residues" evidence="2">
    <location>
        <begin position="661"/>
        <end position="677"/>
    </location>
</feature>
<dbReference type="Pfam" id="PF10291">
    <property type="entry name" value="muHD"/>
    <property type="match status" value="1"/>
</dbReference>
<dbReference type="Proteomes" id="UP001233271">
    <property type="component" value="Chromosome 1"/>
</dbReference>
<dbReference type="GeneID" id="85491544"/>
<feature type="region of interest" description="Disordered" evidence="2">
    <location>
        <begin position="621"/>
        <end position="677"/>
    </location>
</feature>
<dbReference type="RefSeq" id="XP_060452939.1">
    <property type="nucleotide sequence ID" value="XM_060599800.1"/>
</dbReference>
<reference evidence="4" key="1">
    <citation type="journal article" date="2023" name="BMC Genomics">
        <title>Chromosome-level genome assemblies of Cutaneotrichosporon spp. (Trichosporonales, Basidiomycota) reveal imbalanced evolution between nucleotide sequences and chromosome synteny.</title>
        <authorList>
            <person name="Kobayashi Y."/>
            <person name="Kayamori A."/>
            <person name="Aoki K."/>
            <person name="Shiwa Y."/>
            <person name="Matsutani M."/>
            <person name="Fujita N."/>
            <person name="Sugita T."/>
            <person name="Iwasaki W."/>
            <person name="Tanaka N."/>
            <person name="Takashima M."/>
        </authorList>
    </citation>
    <scope>NUCLEOTIDE SEQUENCE</scope>
    <source>
        <strain evidence="4">HIS019</strain>
    </source>
</reference>
<dbReference type="KEGG" id="ccac:CcaHIS019_0103910"/>
<proteinExistence type="predicted"/>
<dbReference type="SUPFAM" id="SSF103657">
    <property type="entry name" value="BAR/IMD domain-like"/>
    <property type="match status" value="1"/>
</dbReference>
<gene>
    <name evidence="4" type="ORF">CcaverHIS019_0103910</name>
</gene>
<dbReference type="AlphaFoldDB" id="A0AA48IDC8"/>
<feature type="region of interest" description="Disordered" evidence="2">
    <location>
        <begin position="244"/>
        <end position="603"/>
    </location>
</feature>
<dbReference type="Pfam" id="PF00611">
    <property type="entry name" value="FCH"/>
    <property type="match status" value="1"/>
</dbReference>
<dbReference type="InterPro" id="IPR028565">
    <property type="entry name" value="MHD"/>
</dbReference>
<feature type="compositionally biased region" description="Basic and acidic residues" evidence="2">
    <location>
        <begin position="353"/>
        <end position="383"/>
    </location>
</feature>
<dbReference type="InterPro" id="IPR027267">
    <property type="entry name" value="AH/BAR_dom_sf"/>
</dbReference>
<name>A0AA48IDC8_9TREE</name>
<evidence type="ECO:0000259" key="3">
    <source>
        <dbReference type="PROSITE" id="PS51072"/>
    </source>
</evidence>
<dbReference type="EMBL" id="AP028212">
    <property type="protein sequence ID" value="BEI87673.1"/>
    <property type="molecule type" value="Genomic_DNA"/>
</dbReference>
<feature type="compositionally biased region" description="Low complexity" evidence="2">
    <location>
        <begin position="650"/>
        <end position="660"/>
    </location>
</feature>
<keyword evidence="1" id="KW-0175">Coiled coil</keyword>
<keyword evidence="5" id="KW-1185">Reference proteome</keyword>
<evidence type="ECO:0000313" key="4">
    <source>
        <dbReference type="EMBL" id="BEI87673.1"/>
    </source>
</evidence>
<feature type="compositionally biased region" description="Polar residues" evidence="2">
    <location>
        <begin position="414"/>
        <end position="423"/>
    </location>
</feature>
<evidence type="ECO:0000313" key="5">
    <source>
        <dbReference type="Proteomes" id="UP001233271"/>
    </source>
</evidence>